<evidence type="ECO:0000313" key="3">
    <source>
        <dbReference type="Proteomes" id="UP000008021"/>
    </source>
</evidence>
<reference evidence="2" key="1">
    <citation type="submission" date="2015-04" db="UniProtKB">
        <authorList>
            <consortium name="EnsemblPlants"/>
        </authorList>
    </citation>
    <scope>IDENTIFICATION</scope>
</reference>
<reference evidence="2" key="2">
    <citation type="submission" date="2018-05" db="EMBL/GenBank/DDBJ databases">
        <title>OmerRS3 (Oryza meridionalis Reference Sequence Version 3).</title>
        <authorList>
            <person name="Zhang J."/>
            <person name="Kudrna D."/>
            <person name="Lee S."/>
            <person name="Talag J."/>
            <person name="Welchert J."/>
            <person name="Wing R.A."/>
        </authorList>
    </citation>
    <scope>NUCLEOTIDE SEQUENCE [LARGE SCALE GENOMIC DNA]</scope>
    <source>
        <strain evidence="2">cv. OR44</strain>
    </source>
</reference>
<accession>A0A0E0E743</accession>
<feature type="region of interest" description="Disordered" evidence="1">
    <location>
        <begin position="173"/>
        <end position="210"/>
    </location>
</feature>
<feature type="compositionally biased region" description="Polar residues" evidence="1">
    <location>
        <begin position="173"/>
        <end position="187"/>
    </location>
</feature>
<sequence length="240" mass="26004">MGGAVATVLTEGAKEGGARAPPFPPQLPQRAHVKWEEAPRRGGQQRSFLVIVVLRRCRPPDLFLPPSGARWRKPRRRPPLLPPHPVDAHDVRAFPPPVDARARPRLPIDDGGEVDGDEGNGGAALPIAKKSPSSSSSGALDGDAAEAEARRRLTSSRREVLGLYRDILQGHGSSSVAATPCNRRSTVSPRRPAAWSRPRRPSADASHRGGWAAARQWRTWGAAITMALSRLEIHEPEFLS</sequence>
<dbReference type="EnsemblPlants" id="OMERI07G00890.1">
    <property type="protein sequence ID" value="OMERI07G00890.1"/>
    <property type="gene ID" value="OMERI07G00890"/>
</dbReference>
<name>A0A0E0E743_9ORYZ</name>
<evidence type="ECO:0000313" key="2">
    <source>
        <dbReference type="EnsemblPlants" id="OMERI07G00890.1"/>
    </source>
</evidence>
<protein>
    <submittedName>
        <fullName evidence="2">Uncharacterized protein</fullName>
    </submittedName>
</protein>
<feature type="region of interest" description="Disordered" evidence="1">
    <location>
        <begin position="67"/>
        <end position="152"/>
    </location>
</feature>
<organism evidence="2">
    <name type="scientific">Oryza meridionalis</name>
    <dbReference type="NCBI Taxonomy" id="40149"/>
    <lineage>
        <taxon>Eukaryota</taxon>
        <taxon>Viridiplantae</taxon>
        <taxon>Streptophyta</taxon>
        <taxon>Embryophyta</taxon>
        <taxon>Tracheophyta</taxon>
        <taxon>Spermatophyta</taxon>
        <taxon>Magnoliopsida</taxon>
        <taxon>Liliopsida</taxon>
        <taxon>Poales</taxon>
        <taxon>Poaceae</taxon>
        <taxon>BOP clade</taxon>
        <taxon>Oryzoideae</taxon>
        <taxon>Oryzeae</taxon>
        <taxon>Oryzinae</taxon>
        <taxon>Oryza</taxon>
    </lineage>
</organism>
<proteinExistence type="predicted"/>
<keyword evidence="3" id="KW-1185">Reference proteome</keyword>
<evidence type="ECO:0000256" key="1">
    <source>
        <dbReference type="SAM" id="MobiDB-lite"/>
    </source>
</evidence>
<dbReference type="Proteomes" id="UP000008021">
    <property type="component" value="Chromosome 7"/>
</dbReference>
<dbReference type="AlphaFoldDB" id="A0A0E0E743"/>
<dbReference type="Gramene" id="OMERI07G00890.1">
    <property type="protein sequence ID" value="OMERI07G00890.1"/>
    <property type="gene ID" value="OMERI07G00890"/>
</dbReference>
<feature type="compositionally biased region" description="Low complexity" evidence="1">
    <location>
        <begin position="123"/>
        <end position="142"/>
    </location>
</feature>
<feature type="region of interest" description="Disordered" evidence="1">
    <location>
        <begin position="1"/>
        <end position="42"/>
    </location>
</feature>
<dbReference type="HOGENOM" id="CLU_1157975_0_0_1"/>